<feature type="domain" description="CDT1 Geminin-binding" evidence="4">
    <location>
        <begin position="348"/>
        <end position="512"/>
    </location>
</feature>
<dbReference type="InterPro" id="IPR038090">
    <property type="entry name" value="Cdt1_C_WH_dom_sf"/>
</dbReference>
<dbReference type="GO" id="GO:0030174">
    <property type="term" value="P:regulation of DNA-templated DNA replication initiation"/>
    <property type="evidence" value="ECO:0007669"/>
    <property type="project" value="InterPro"/>
</dbReference>
<sequence>MAQARVTDYFAQSKKAGVERSLRSKSQKPSVEERVVTTTRPQRSRGSANKQLRAVQQEREQLRSVQQEREQIRSVQQEREQIRSVQQEREQIRSVQQEREQLRSVQEEFLRVIDEAVSAPDHVEGRTQLRSSDKPGAPESPRTPKRTSSEAEFDLCSAVFTSTTEQHSTAKKRLRVAATKDENTTKSVETGKRTARKKLVLSKHEDTEQTPAITSPHKDPKSVVDHGSKDSPANKESISKQPTTNKKTFSREDVASLKARLQKLKGQAEAASSPTPAPVSALAELKARLDSARELAVKAQQRKEERVVEEEKSSEEQTQNHKVNEGEKLPAYQRYHTLAQDVPPGLTLPFKYKVLAEMFRNMDTIVGMLFNRSETVTFAKVKQGVQDMMHKRFEESHIGQIKAVYPSAYTLRQEKNIPTFSSTVKKSTYQLTMEPVIEEETNDTRPILSVTRLLERRRIFHQNLVEIVKGHHKVFLASLNPALVVPDDKLTRWHPKFNVDEVPNILPSELPQPPQTEKLTTAQEVLDRARSLMTPKMEKALANMALKTAEAACSKESETPAKPTAMPIQTPSALKGVSQSLLERIRAKEAQKLQVTMTRNPEQEERLGMITRLPEMARILRNVFVAEKKPALIMELTCNRMIASYRSSLSAGEMEKHLRLLVELVPDWLTLHPIRKDFYLKLNKNTNMNLVLEKLNQKIKEEERL</sequence>
<dbReference type="Gene3D" id="1.10.10.1420">
    <property type="entry name" value="DNA replication factor Cdt1, C-terminal WH domain"/>
    <property type="match status" value="1"/>
</dbReference>
<feature type="compositionally biased region" description="Polar residues" evidence="3">
    <location>
        <begin position="234"/>
        <end position="247"/>
    </location>
</feature>
<evidence type="ECO:0000313" key="5">
    <source>
        <dbReference type="EMBL" id="KAG7315277.1"/>
    </source>
</evidence>
<dbReference type="SMART" id="SM01075">
    <property type="entry name" value="CDT1"/>
    <property type="match status" value="1"/>
</dbReference>
<dbReference type="PANTHER" id="PTHR28637">
    <property type="entry name" value="DNA REPLICATION FACTOR CDT1"/>
    <property type="match status" value="1"/>
</dbReference>
<organism evidence="5 6">
    <name type="scientific">Hemibagrus wyckioides</name>
    <dbReference type="NCBI Taxonomy" id="337641"/>
    <lineage>
        <taxon>Eukaryota</taxon>
        <taxon>Metazoa</taxon>
        <taxon>Chordata</taxon>
        <taxon>Craniata</taxon>
        <taxon>Vertebrata</taxon>
        <taxon>Euteleostomi</taxon>
        <taxon>Actinopterygii</taxon>
        <taxon>Neopterygii</taxon>
        <taxon>Teleostei</taxon>
        <taxon>Ostariophysi</taxon>
        <taxon>Siluriformes</taxon>
        <taxon>Bagridae</taxon>
        <taxon>Hemibagrus</taxon>
    </lineage>
</organism>
<dbReference type="InterPro" id="IPR014939">
    <property type="entry name" value="CDT1_Gemini-bd-like"/>
</dbReference>
<dbReference type="GO" id="GO:0005634">
    <property type="term" value="C:nucleus"/>
    <property type="evidence" value="ECO:0007669"/>
    <property type="project" value="TreeGrafter"/>
</dbReference>
<dbReference type="PANTHER" id="PTHR28637:SF1">
    <property type="entry name" value="DNA REPLICATION FACTOR CDT1"/>
    <property type="match status" value="1"/>
</dbReference>
<dbReference type="GO" id="GO:0000278">
    <property type="term" value="P:mitotic cell cycle"/>
    <property type="evidence" value="ECO:0007669"/>
    <property type="project" value="TreeGrafter"/>
</dbReference>
<proteinExistence type="inferred from homology"/>
<gene>
    <name evidence="5" type="ORF">KOW79_021365</name>
</gene>
<feature type="compositionally biased region" description="Basic and acidic residues" evidence="3">
    <location>
        <begin position="121"/>
        <end position="133"/>
    </location>
</feature>
<feature type="compositionally biased region" description="Basic and acidic residues" evidence="3">
    <location>
        <begin position="216"/>
        <end position="233"/>
    </location>
</feature>
<dbReference type="GO" id="GO:0003677">
    <property type="term" value="F:DNA binding"/>
    <property type="evidence" value="ECO:0007669"/>
    <property type="project" value="InterPro"/>
</dbReference>
<dbReference type="CDD" id="cd08674">
    <property type="entry name" value="Cdt1_m"/>
    <property type="match status" value="1"/>
</dbReference>
<keyword evidence="6" id="KW-1185">Reference proteome</keyword>
<evidence type="ECO:0000259" key="4">
    <source>
        <dbReference type="SMART" id="SM01075"/>
    </source>
</evidence>
<dbReference type="GO" id="GO:0000076">
    <property type="term" value="P:DNA replication checkpoint signaling"/>
    <property type="evidence" value="ECO:0007669"/>
    <property type="project" value="TreeGrafter"/>
</dbReference>
<feature type="compositionally biased region" description="Basic and acidic residues" evidence="3">
    <location>
        <begin position="178"/>
        <end position="192"/>
    </location>
</feature>
<feature type="region of interest" description="Disordered" evidence="3">
    <location>
        <begin position="300"/>
        <end position="321"/>
    </location>
</feature>
<dbReference type="Proteomes" id="UP000824219">
    <property type="component" value="Linkage Group LG27"/>
</dbReference>
<evidence type="ECO:0000256" key="2">
    <source>
        <dbReference type="ARBA" id="ARBA00023306"/>
    </source>
</evidence>
<dbReference type="OrthoDB" id="341730at2759"/>
<dbReference type="CDD" id="cd08767">
    <property type="entry name" value="Cdt1_c"/>
    <property type="match status" value="1"/>
</dbReference>
<keyword evidence="2" id="KW-0131">Cell cycle</keyword>
<comment type="similarity">
    <text evidence="1">Belongs to the Cdt1 family.</text>
</comment>
<feature type="region of interest" description="Disordered" evidence="3">
    <location>
        <begin position="1"/>
        <end position="100"/>
    </location>
</feature>
<dbReference type="InterPro" id="IPR032054">
    <property type="entry name" value="Cdt1_C"/>
</dbReference>
<name>A0A9D3S957_9TELE</name>
<dbReference type="Pfam" id="PF08839">
    <property type="entry name" value="CDT1"/>
    <property type="match status" value="1"/>
</dbReference>
<dbReference type="Pfam" id="PF16679">
    <property type="entry name" value="CDT1_C"/>
    <property type="match status" value="1"/>
</dbReference>
<accession>A0A9D3S957</accession>
<reference evidence="5 6" key="1">
    <citation type="submission" date="2021-06" db="EMBL/GenBank/DDBJ databases">
        <title>Chromosome-level genome assembly of the red-tail catfish (Hemibagrus wyckioides).</title>
        <authorList>
            <person name="Shao F."/>
        </authorList>
    </citation>
    <scope>NUCLEOTIDE SEQUENCE [LARGE SCALE GENOMIC DNA]</scope>
    <source>
        <strain evidence="5">EC202008001</strain>
        <tissue evidence="5">Blood</tissue>
    </source>
</reference>
<dbReference type="InterPro" id="IPR036390">
    <property type="entry name" value="WH_DNA-bd_sf"/>
</dbReference>
<dbReference type="InterPro" id="IPR045173">
    <property type="entry name" value="Cdt1"/>
</dbReference>
<dbReference type="AlphaFoldDB" id="A0A9D3S957"/>
<feature type="compositionally biased region" description="Polar residues" evidence="3">
    <location>
        <begin position="36"/>
        <end position="50"/>
    </location>
</feature>
<evidence type="ECO:0000256" key="3">
    <source>
        <dbReference type="SAM" id="MobiDB-lite"/>
    </source>
</evidence>
<feature type="compositionally biased region" description="Basic and acidic residues" evidence="3">
    <location>
        <begin position="56"/>
        <end position="100"/>
    </location>
</feature>
<dbReference type="SUPFAM" id="SSF46785">
    <property type="entry name" value="Winged helix' DNA-binding domain"/>
    <property type="match status" value="1"/>
</dbReference>
<feature type="region of interest" description="Disordered" evidence="3">
    <location>
        <begin position="116"/>
        <end position="252"/>
    </location>
</feature>
<comment type="caution">
    <text evidence="5">The sequence shown here is derived from an EMBL/GenBank/DDBJ whole genome shotgun (WGS) entry which is preliminary data.</text>
</comment>
<dbReference type="GO" id="GO:0071163">
    <property type="term" value="P:DNA replication preinitiation complex assembly"/>
    <property type="evidence" value="ECO:0007669"/>
    <property type="project" value="InterPro"/>
</dbReference>
<protein>
    <recommendedName>
        <fullName evidence="4">CDT1 Geminin-binding domain-containing protein</fullName>
    </recommendedName>
</protein>
<dbReference type="EMBL" id="JAHKSW010000027">
    <property type="protein sequence ID" value="KAG7315277.1"/>
    <property type="molecule type" value="Genomic_DNA"/>
</dbReference>
<evidence type="ECO:0000313" key="6">
    <source>
        <dbReference type="Proteomes" id="UP000824219"/>
    </source>
</evidence>
<evidence type="ECO:0000256" key="1">
    <source>
        <dbReference type="ARBA" id="ARBA00008356"/>
    </source>
</evidence>
<dbReference type="GO" id="GO:0070182">
    <property type="term" value="F:DNA polymerase binding"/>
    <property type="evidence" value="ECO:0007669"/>
    <property type="project" value="TreeGrafter"/>
</dbReference>